<dbReference type="Proteomes" id="UP000516672">
    <property type="component" value="Chromosome"/>
</dbReference>
<protein>
    <submittedName>
        <fullName evidence="2">Inovirus-type Gp2 protein</fullName>
    </submittedName>
</protein>
<sequence>MGVLAHPTHHRVRKPITPLKRPNIVSLDEDLDIFEANHGNASKILDKHHTLTLKDSLFTHNQEKGSPQVLPEDKPMYLHFVCLWITQRISSRDECFLYFKHESLTSSQRFFVTDSTLCNYYKQIFMSEDISEGDYKSEHYNCVIDAVSKFWSYRFDLINLWNAPSAKITIQDESGNFKQVTIAEILNQMNFEVYKNIHGSVFKEAIRIRVRRASNHFKSAEKYLSELRSDHGRLVVIRLDLCLPPELKNIDVPELKHNFDRFTQKMRRSRLLKLNGYIWKLEYGFAKSFHYHLIIFLCGRKHSHDIKLAQMIGEMWDKTIGGKNCYFNCHSTKYLKHYKDIVVGRLERNDHIKFDRLLNVVIRYFCKKDQFIVHKSIVNKKTFDTGRTRSTRKNLGRPAKI</sequence>
<evidence type="ECO:0000259" key="1">
    <source>
        <dbReference type="Pfam" id="PF11726"/>
    </source>
</evidence>
<accession>A0A7H2VJQ6</accession>
<name>A0A7H2VJQ6_9GAMM</name>
<proteinExistence type="predicted"/>
<organism evidence="2 3">
    <name type="scientific">Acinetobacter seifertii</name>
    <dbReference type="NCBI Taxonomy" id="1530123"/>
    <lineage>
        <taxon>Bacteria</taxon>
        <taxon>Pseudomonadati</taxon>
        <taxon>Pseudomonadota</taxon>
        <taxon>Gammaproteobacteria</taxon>
        <taxon>Moraxellales</taxon>
        <taxon>Moraxellaceae</taxon>
        <taxon>Acinetobacter</taxon>
        <taxon>Acinetobacter calcoaceticus/baumannii complex</taxon>
    </lineage>
</organism>
<reference evidence="3" key="2">
    <citation type="submission" date="2020-10" db="EMBL/GenBank/DDBJ databases">
        <title>Clinical and molecular characterization of Acinetobacter seifertii in Taiwan.</title>
        <authorList>
            <person name="Li L.-H."/>
            <person name="Yang Y.-S."/>
            <person name="Sun J.-R."/>
            <person name="Huang T.-W."/>
            <person name="Huang W.-C."/>
            <person name="Wang Y.-C."/>
            <person name="Kuo T.-H."/>
            <person name="Kuo S.-C."/>
            <person name="Chen T.-L."/>
        </authorList>
    </citation>
    <scope>NUCLEOTIDE SEQUENCE [LARGE SCALE GENOMIC DNA]</scope>
    <source>
        <strain evidence="3">AS42</strain>
    </source>
</reference>
<dbReference type="InterPro" id="IPR057271">
    <property type="entry name" value="YagK_YfjJ_C"/>
</dbReference>
<evidence type="ECO:0000313" key="2">
    <source>
        <dbReference type="EMBL" id="QOD73708.1"/>
    </source>
</evidence>
<dbReference type="EMBL" id="CP061828">
    <property type="protein sequence ID" value="QOD73708.1"/>
    <property type="molecule type" value="Genomic_DNA"/>
</dbReference>
<dbReference type="RefSeq" id="WP_190977856.1">
    <property type="nucleotide sequence ID" value="NZ_CP061578.1"/>
</dbReference>
<reference evidence="2 3" key="1">
    <citation type="submission" date="2020-09" db="EMBL/GenBank/DDBJ databases">
        <authorList>
            <person name="Chen F.-J."/>
            <person name="Lee Y.-T."/>
        </authorList>
    </citation>
    <scope>NUCLEOTIDE SEQUENCE [LARGE SCALE GENOMIC DNA]</scope>
    <source>
        <strain evidence="2 3">AS42</strain>
    </source>
</reference>
<feature type="domain" description="YagK/YfjJ C-terminal" evidence="1">
    <location>
        <begin position="231"/>
        <end position="374"/>
    </location>
</feature>
<dbReference type="AlphaFoldDB" id="A0A7H2VJQ6"/>
<evidence type="ECO:0000313" key="3">
    <source>
        <dbReference type="Proteomes" id="UP000516672"/>
    </source>
</evidence>
<dbReference type="Pfam" id="PF11726">
    <property type="entry name" value="YagK_YfjJ_C"/>
    <property type="match status" value="1"/>
</dbReference>
<gene>
    <name evidence="2" type="ORF">IC779_02755</name>
</gene>